<organism evidence="2 3">
    <name type="scientific">Strongylocentrotus purpuratus</name>
    <name type="common">Purple sea urchin</name>
    <dbReference type="NCBI Taxonomy" id="7668"/>
    <lineage>
        <taxon>Eukaryota</taxon>
        <taxon>Metazoa</taxon>
        <taxon>Echinodermata</taxon>
        <taxon>Eleutherozoa</taxon>
        <taxon>Echinozoa</taxon>
        <taxon>Echinoidea</taxon>
        <taxon>Euechinoidea</taxon>
        <taxon>Echinacea</taxon>
        <taxon>Camarodonta</taxon>
        <taxon>Echinidea</taxon>
        <taxon>Strongylocentrotidae</taxon>
        <taxon>Strongylocentrotus</taxon>
    </lineage>
</organism>
<reference evidence="2" key="2">
    <citation type="submission" date="2021-01" db="UniProtKB">
        <authorList>
            <consortium name="EnsemblMetazoa"/>
        </authorList>
    </citation>
    <scope>IDENTIFICATION</scope>
</reference>
<dbReference type="InterPro" id="IPR022041">
    <property type="entry name" value="Methyltransf_FA"/>
</dbReference>
<dbReference type="RefSeq" id="XP_030830814.1">
    <property type="nucleotide sequence ID" value="XM_030974954.1"/>
</dbReference>
<evidence type="ECO:0000313" key="2">
    <source>
        <dbReference type="EnsemblMetazoa" id="XP_030830814"/>
    </source>
</evidence>
<dbReference type="EnsemblMetazoa" id="XM_030974954">
    <property type="protein sequence ID" value="XP_030830814"/>
    <property type="gene ID" value="LOC105437907"/>
</dbReference>
<protein>
    <recommendedName>
        <fullName evidence="1">Farnesoic acid O-methyl transferase domain-containing protein</fullName>
    </recommendedName>
</protein>
<proteinExistence type="predicted"/>
<dbReference type="KEGG" id="spu:105437907"/>
<dbReference type="AlphaFoldDB" id="A0A7M7N408"/>
<dbReference type="InParanoid" id="A0A7M7N408"/>
<keyword evidence="3" id="KW-1185">Reference proteome</keyword>
<name>A0A7M7N408_STRPU</name>
<evidence type="ECO:0000259" key="1">
    <source>
        <dbReference type="Pfam" id="PF12248"/>
    </source>
</evidence>
<accession>A0A7M7N408</accession>
<dbReference type="Proteomes" id="UP000007110">
    <property type="component" value="Unassembled WGS sequence"/>
</dbReference>
<dbReference type="GeneID" id="105437907"/>
<reference evidence="3" key="1">
    <citation type="submission" date="2015-02" db="EMBL/GenBank/DDBJ databases">
        <title>Genome sequencing for Strongylocentrotus purpuratus.</title>
        <authorList>
            <person name="Murali S."/>
            <person name="Liu Y."/>
            <person name="Vee V."/>
            <person name="English A."/>
            <person name="Wang M."/>
            <person name="Skinner E."/>
            <person name="Han Y."/>
            <person name="Muzny D.M."/>
            <person name="Worley K.C."/>
            <person name="Gibbs R.A."/>
        </authorList>
    </citation>
    <scope>NUCLEOTIDE SEQUENCE</scope>
</reference>
<dbReference type="Pfam" id="PF12248">
    <property type="entry name" value="Methyltransf_FA"/>
    <property type="match status" value="1"/>
</dbReference>
<evidence type="ECO:0000313" key="3">
    <source>
        <dbReference type="Proteomes" id="UP000007110"/>
    </source>
</evidence>
<sequence length="288" mass="32849">MTGFWGNVLFRFGILSCHYAMLSSYLICFLDQIYYPIVLTVINGTGLPGVHAQSCHERPEDALTRFFRLRCGRSLLSNDSMIASERDLAPWIPKGWGIRIRRQHDVCSVLAPTPPLDDRDFHGSIAQSGNFTGDIHLRTTRCNIGKFPFDQLPPVPADKYMNLRIRFSTLSVGMTVIALAERSTLHTAYSTSEPIYSICIGRRSHHSIYRCKAGCVVRWQRNPFYGLSINRTMSILVTYEQGVIKVFDDNDRTPFMTYTDPHPLTIRHVAICKYTTEGRFVLHICDSY</sequence>
<feature type="domain" description="Farnesoic acid O-methyl transferase" evidence="1">
    <location>
        <begin position="161"/>
        <end position="282"/>
    </location>
</feature>